<gene>
    <name evidence="1" type="ORF">PIBRA_LOCUS13853</name>
</gene>
<name>A0A9P0XKD8_PIEBR</name>
<proteinExistence type="predicted"/>
<sequence>MAGRCLAKRSLVPNDLYGVLHASELKWRGGDGFYMFASDAAPAAEMVGGVRVKGKIRRFRCFPRKPTNIQCYRMVYSHNTIEFIA</sequence>
<evidence type="ECO:0000313" key="2">
    <source>
        <dbReference type="Proteomes" id="UP001152562"/>
    </source>
</evidence>
<dbReference type="AlphaFoldDB" id="A0A9P0XKD8"/>
<dbReference type="EMBL" id="CALOZG010000086">
    <property type="protein sequence ID" value="CAH4038269.1"/>
    <property type="molecule type" value="Genomic_DNA"/>
</dbReference>
<organism evidence="1 2">
    <name type="scientific">Pieris brassicae</name>
    <name type="common">White butterfly</name>
    <name type="synonym">Large white butterfly</name>
    <dbReference type="NCBI Taxonomy" id="7116"/>
    <lineage>
        <taxon>Eukaryota</taxon>
        <taxon>Metazoa</taxon>
        <taxon>Ecdysozoa</taxon>
        <taxon>Arthropoda</taxon>
        <taxon>Hexapoda</taxon>
        <taxon>Insecta</taxon>
        <taxon>Pterygota</taxon>
        <taxon>Neoptera</taxon>
        <taxon>Endopterygota</taxon>
        <taxon>Lepidoptera</taxon>
        <taxon>Glossata</taxon>
        <taxon>Ditrysia</taxon>
        <taxon>Papilionoidea</taxon>
        <taxon>Pieridae</taxon>
        <taxon>Pierinae</taxon>
        <taxon>Pieris</taxon>
    </lineage>
</organism>
<keyword evidence="2" id="KW-1185">Reference proteome</keyword>
<comment type="caution">
    <text evidence="1">The sequence shown here is derived from an EMBL/GenBank/DDBJ whole genome shotgun (WGS) entry which is preliminary data.</text>
</comment>
<reference evidence="1" key="1">
    <citation type="submission" date="2022-05" db="EMBL/GenBank/DDBJ databases">
        <authorList>
            <person name="Okamura Y."/>
        </authorList>
    </citation>
    <scope>NUCLEOTIDE SEQUENCE</scope>
</reference>
<protein>
    <submittedName>
        <fullName evidence="1">Uncharacterized protein</fullName>
    </submittedName>
</protein>
<dbReference type="Proteomes" id="UP001152562">
    <property type="component" value="Unassembled WGS sequence"/>
</dbReference>
<evidence type="ECO:0000313" key="1">
    <source>
        <dbReference type="EMBL" id="CAH4038269.1"/>
    </source>
</evidence>
<accession>A0A9P0XKD8</accession>